<dbReference type="AlphaFoldDB" id="A0A7M2WU73"/>
<sequence>MPHPVLTGEYEIICDEKKRILVPIEVRRAIPLEFGESFYCFRGVNRVWWLYPEKVYENLHMNEPGEMIPSEEMLAFNQMVFGMASRLPWDKQGRVLLPERIFRDESMTRELTLVGVRDHLEIWSRAAWEDRRAELESRALEIFLQGKKARQNPPSVVPTPPAVQ</sequence>
<dbReference type="PANTHER" id="PTHR34701">
    <property type="entry name" value="TRANSCRIPTIONAL REGULATOR MRAZ"/>
    <property type="match status" value="1"/>
</dbReference>
<dbReference type="InterPro" id="IPR035644">
    <property type="entry name" value="MraZ_C"/>
</dbReference>
<comment type="subunit">
    <text evidence="7">Forms oligomers.</text>
</comment>
<organism evidence="9 10">
    <name type="scientific">Humisphaera borealis</name>
    <dbReference type="NCBI Taxonomy" id="2807512"/>
    <lineage>
        <taxon>Bacteria</taxon>
        <taxon>Pseudomonadati</taxon>
        <taxon>Planctomycetota</taxon>
        <taxon>Phycisphaerae</taxon>
        <taxon>Tepidisphaerales</taxon>
        <taxon>Tepidisphaeraceae</taxon>
        <taxon>Humisphaera</taxon>
    </lineage>
</organism>
<dbReference type="Proteomes" id="UP000593765">
    <property type="component" value="Chromosome"/>
</dbReference>
<name>A0A7M2WU73_9BACT</name>
<keyword evidence="4 7" id="KW-0805">Transcription regulation</keyword>
<keyword evidence="3" id="KW-0677">Repeat</keyword>
<dbReference type="Pfam" id="PF02381">
    <property type="entry name" value="MraZ"/>
    <property type="match status" value="1"/>
</dbReference>
<feature type="domain" description="SpoVT-AbrB" evidence="8">
    <location>
        <begin position="84"/>
        <end position="127"/>
    </location>
</feature>
<dbReference type="GO" id="GO:0003700">
    <property type="term" value="F:DNA-binding transcription factor activity"/>
    <property type="evidence" value="ECO:0007669"/>
    <property type="project" value="UniProtKB-UniRule"/>
</dbReference>
<protein>
    <recommendedName>
        <fullName evidence="1 7">Transcriptional regulator MraZ</fullName>
    </recommendedName>
</protein>
<evidence type="ECO:0000256" key="3">
    <source>
        <dbReference type="ARBA" id="ARBA00022737"/>
    </source>
</evidence>
<dbReference type="KEGG" id="hbs:IPV69_22690"/>
<evidence type="ECO:0000256" key="4">
    <source>
        <dbReference type="ARBA" id="ARBA00023015"/>
    </source>
</evidence>
<evidence type="ECO:0000256" key="2">
    <source>
        <dbReference type="ARBA" id="ARBA00022490"/>
    </source>
</evidence>
<dbReference type="RefSeq" id="WP_206292015.1">
    <property type="nucleotide sequence ID" value="NZ_CP063458.1"/>
</dbReference>
<dbReference type="InterPro" id="IPR020603">
    <property type="entry name" value="MraZ_dom"/>
</dbReference>
<accession>A0A7M2WU73</accession>
<dbReference type="InterPro" id="IPR037914">
    <property type="entry name" value="SpoVT-AbrB_sf"/>
</dbReference>
<dbReference type="CDD" id="cd16320">
    <property type="entry name" value="MraZ_N"/>
    <property type="match status" value="1"/>
</dbReference>
<gene>
    <name evidence="7" type="primary">mraZ</name>
    <name evidence="9" type="ORF">IPV69_22690</name>
</gene>
<dbReference type="CDD" id="cd16321">
    <property type="entry name" value="MraZ_C"/>
    <property type="match status" value="1"/>
</dbReference>
<dbReference type="GO" id="GO:0009295">
    <property type="term" value="C:nucleoid"/>
    <property type="evidence" value="ECO:0007669"/>
    <property type="project" value="UniProtKB-SubCell"/>
</dbReference>
<dbReference type="PROSITE" id="PS51740">
    <property type="entry name" value="SPOVT_ABRB"/>
    <property type="match status" value="1"/>
</dbReference>
<evidence type="ECO:0000256" key="7">
    <source>
        <dbReference type="HAMAP-Rule" id="MF_01008"/>
    </source>
</evidence>
<dbReference type="PANTHER" id="PTHR34701:SF1">
    <property type="entry name" value="TRANSCRIPTIONAL REGULATOR MRAZ"/>
    <property type="match status" value="1"/>
</dbReference>
<evidence type="ECO:0000256" key="6">
    <source>
        <dbReference type="ARBA" id="ARBA00023163"/>
    </source>
</evidence>
<comment type="similarity">
    <text evidence="7">Belongs to the MraZ family.</text>
</comment>
<evidence type="ECO:0000259" key="8">
    <source>
        <dbReference type="PROSITE" id="PS51740"/>
    </source>
</evidence>
<keyword evidence="10" id="KW-1185">Reference proteome</keyword>
<keyword evidence="2 7" id="KW-0963">Cytoplasm</keyword>
<dbReference type="InterPro" id="IPR035642">
    <property type="entry name" value="MraZ_N"/>
</dbReference>
<dbReference type="InterPro" id="IPR003444">
    <property type="entry name" value="MraZ"/>
</dbReference>
<evidence type="ECO:0000313" key="9">
    <source>
        <dbReference type="EMBL" id="QOV89003.1"/>
    </source>
</evidence>
<evidence type="ECO:0000256" key="5">
    <source>
        <dbReference type="ARBA" id="ARBA00023125"/>
    </source>
</evidence>
<dbReference type="SUPFAM" id="SSF89447">
    <property type="entry name" value="AbrB/MazE/MraZ-like"/>
    <property type="match status" value="1"/>
</dbReference>
<dbReference type="InterPro" id="IPR007159">
    <property type="entry name" value="SpoVT-AbrB_dom"/>
</dbReference>
<dbReference type="Gene3D" id="3.40.1550.20">
    <property type="entry name" value="Transcriptional regulator MraZ domain"/>
    <property type="match status" value="1"/>
</dbReference>
<dbReference type="GO" id="GO:0005737">
    <property type="term" value="C:cytoplasm"/>
    <property type="evidence" value="ECO:0007669"/>
    <property type="project" value="UniProtKB-UniRule"/>
</dbReference>
<evidence type="ECO:0000256" key="1">
    <source>
        <dbReference type="ARBA" id="ARBA00013860"/>
    </source>
</evidence>
<dbReference type="GO" id="GO:2000143">
    <property type="term" value="P:negative regulation of DNA-templated transcription initiation"/>
    <property type="evidence" value="ECO:0007669"/>
    <property type="project" value="TreeGrafter"/>
</dbReference>
<keyword evidence="5 7" id="KW-0238">DNA-binding</keyword>
<keyword evidence="6 7" id="KW-0804">Transcription</keyword>
<dbReference type="EMBL" id="CP063458">
    <property type="protein sequence ID" value="QOV89003.1"/>
    <property type="molecule type" value="Genomic_DNA"/>
</dbReference>
<dbReference type="GO" id="GO:0000976">
    <property type="term" value="F:transcription cis-regulatory region binding"/>
    <property type="evidence" value="ECO:0007669"/>
    <property type="project" value="TreeGrafter"/>
</dbReference>
<dbReference type="InterPro" id="IPR038619">
    <property type="entry name" value="MraZ_sf"/>
</dbReference>
<reference evidence="9 10" key="1">
    <citation type="submission" date="2020-10" db="EMBL/GenBank/DDBJ databases">
        <title>Wide distribution of Phycisphaera-like planctomycetes from WD2101 soil group in peatlands and genome analysis of the first cultivated representative.</title>
        <authorList>
            <person name="Dedysh S.N."/>
            <person name="Beletsky A.V."/>
            <person name="Ivanova A."/>
            <person name="Kulichevskaya I.S."/>
            <person name="Suzina N.E."/>
            <person name="Philippov D.A."/>
            <person name="Rakitin A.L."/>
            <person name="Mardanov A.V."/>
            <person name="Ravin N.V."/>
        </authorList>
    </citation>
    <scope>NUCLEOTIDE SEQUENCE [LARGE SCALE GENOMIC DNA]</scope>
    <source>
        <strain evidence="9 10">M1803</strain>
    </source>
</reference>
<evidence type="ECO:0000313" key="10">
    <source>
        <dbReference type="Proteomes" id="UP000593765"/>
    </source>
</evidence>
<proteinExistence type="inferred from homology"/>
<dbReference type="HAMAP" id="MF_01008">
    <property type="entry name" value="MraZ"/>
    <property type="match status" value="1"/>
</dbReference>
<comment type="subcellular location">
    <subcellularLocation>
        <location evidence="7">Cytoplasm</location>
        <location evidence="7">Nucleoid</location>
    </subcellularLocation>
</comment>